<protein>
    <recommendedName>
        <fullName evidence="1">DUF4216 domain-containing protein</fullName>
    </recommendedName>
</protein>
<dbReference type="PANTHER" id="PTHR48258">
    <property type="entry name" value="DUF4218 DOMAIN-CONTAINING PROTEIN-RELATED"/>
    <property type="match status" value="1"/>
</dbReference>
<reference evidence="2 3" key="1">
    <citation type="submission" date="2022-01" db="EMBL/GenBank/DDBJ databases">
        <authorList>
            <person name="Xiong W."/>
            <person name="Schranz E."/>
        </authorList>
    </citation>
    <scope>NUCLEOTIDE SEQUENCE [LARGE SCALE GENOMIC DNA]</scope>
</reference>
<comment type="caution">
    <text evidence="2">The sequence shown here is derived from an EMBL/GenBank/DDBJ whole genome shotgun (WGS) entry which is preliminary data.</text>
</comment>
<name>A0AAU9PIV9_9ASTR</name>
<evidence type="ECO:0000259" key="1">
    <source>
        <dbReference type="Pfam" id="PF13952"/>
    </source>
</evidence>
<accession>A0AAU9PIV9</accession>
<proteinExistence type="predicted"/>
<dbReference type="PANTHER" id="PTHR48258:SF15">
    <property type="entry name" value="OS02G0543900 PROTEIN"/>
    <property type="match status" value="1"/>
</dbReference>
<dbReference type="AlphaFoldDB" id="A0AAU9PIV9"/>
<dbReference type="InterPro" id="IPR025312">
    <property type="entry name" value="DUF4216"/>
</dbReference>
<dbReference type="Pfam" id="PF13952">
    <property type="entry name" value="DUF4216"/>
    <property type="match status" value="1"/>
</dbReference>
<feature type="domain" description="DUF4216" evidence="1">
    <location>
        <begin position="83"/>
        <end position="156"/>
    </location>
</feature>
<sequence>MEGQRGQAINKEIKWLARGPLNNVQRYSGYLVKRYQFHTMKREKFLKTQNSGVVVTVHGASYASSRSPIEGVVNYYGKLNHIIELNYSGFIRVVLFKCDWVDINRGCKKDDSVTLMNFSYKAYTGTNLMDDPFILASQADTVFYGIDPKHKYWEVVRHVKVRDLFGMGGDDAQVVGNPYNDTFDVPNMNRIRDEGDDGMDVTPEMVAQMVDQDVDSKEFEDD</sequence>
<dbReference type="EMBL" id="CAKMRJ010005634">
    <property type="protein sequence ID" value="CAH1449646.1"/>
    <property type="molecule type" value="Genomic_DNA"/>
</dbReference>
<keyword evidence="3" id="KW-1185">Reference proteome</keyword>
<dbReference type="Proteomes" id="UP001157418">
    <property type="component" value="Unassembled WGS sequence"/>
</dbReference>
<organism evidence="2 3">
    <name type="scientific">Lactuca virosa</name>
    <dbReference type="NCBI Taxonomy" id="75947"/>
    <lineage>
        <taxon>Eukaryota</taxon>
        <taxon>Viridiplantae</taxon>
        <taxon>Streptophyta</taxon>
        <taxon>Embryophyta</taxon>
        <taxon>Tracheophyta</taxon>
        <taxon>Spermatophyta</taxon>
        <taxon>Magnoliopsida</taxon>
        <taxon>eudicotyledons</taxon>
        <taxon>Gunneridae</taxon>
        <taxon>Pentapetalae</taxon>
        <taxon>asterids</taxon>
        <taxon>campanulids</taxon>
        <taxon>Asterales</taxon>
        <taxon>Asteraceae</taxon>
        <taxon>Cichorioideae</taxon>
        <taxon>Cichorieae</taxon>
        <taxon>Lactucinae</taxon>
        <taxon>Lactuca</taxon>
    </lineage>
</organism>
<evidence type="ECO:0000313" key="2">
    <source>
        <dbReference type="EMBL" id="CAH1449646.1"/>
    </source>
</evidence>
<evidence type="ECO:0000313" key="3">
    <source>
        <dbReference type="Proteomes" id="UP001157418"/>
    </source>
</evidence>
<gene>
    <name evidence="2" type="ORF">LVIROSA_LOCUS35120</name>
</gene>